<proteinExistence type="predicted"/>
<evidence type="ECO:0000313" key="2">
    <source>
        <dbReference type="Proteomes" id="UP000299102"/>
    </source>
</evidence>
<keyword evidence="2" id="KW-1185">Reference proteome</keyword>
<name>A0A4C1VM15_EUMVA</name>
<dbReference type="AlphaFoldDB" id="A0A4C1VM15"/>
<dbReference type="EMBL" id="BGZK01000354">
    <property type="protein sequence ID" value="GBP38825.1"/>
    <property type="molecule type" value="Genomic_DNA"/>
</dbReference>
<dbReference type="Proteomes" id="UP000299102">
    <property type="component" value="Unassembled WGS sequence"/>
</dbReference>
<accession>A0A4C1VM15</accession>
<reference evidence="1 2" key="1">
    <citation type="journal article" date="2019" name="Commun. Biol.">
        <title>The bagworm genome reveals a unique fibroin gene that provides high tensile strength.</title>
        <authorList>
            <person name="Kono N."/>
            <person name="Nakamura H."/>
            <person name="Ohtoshi R."/>
            <person name="Tomita M."/>
            <person name="Numata K."/>
            <person name="Arakawa K."/>
        </authorList>
    </citation>
    <scope>NUCLEOTIDE SEQUENCE [LARGE SCALE GENOMIC DNA]</scope>
</reference>
<gene>
    <name evidence="1" type="ORF">EVAR_33576_1</name>
</gene>
<organism evidence="1 2">
    <name type="scientific">Eumeta variegata</name>
    <name type="common">Bagworm moth</name>
    <name type="synonym">Eumeta japonica</name>
    <dbReference type="NCBI Taxonomy" id="151549"/>
    <lineage>
        <taxon>Eukaryota</taxon>
        <taxon>Metazoa</taxon>
        <taxon>Ecdysozoa</taxon>
        <taxon>Arthropoda</taxon>
        <taxon>Hexapoda</taxon>
        <taxon>Insecta</taxon>
        <taxon>Pterygota</taxon>
        <taxon>Neoptera</taxon>
        <taxon>Endopterygota</taxon>
        <taxon>Lepidoptera</taxon>
        <taxon>Glossata</taxon>
        <taxon>Ditrysia</taxon>
        <taxon>Tineoidea</taxon>
        <taxon>Psychidae</taxon>
        <taxon>Oiketicinae</taxon>
        <taxon>Eumeta</taxon>
    </lineage>
</organism>
<sequence length="81" mass="8749">MNILAIKGLVVKTTHGHLQPQCNLTAQHTLALLRTAFGYTRRLLITGFQNPSSAVSISLANFVMVACPPLLTAKTSILYVV</sequence>
<protein>
    <submittedName>
        <fullName evidence="1">Uncharacterized protein</fullName>
    </submittedName>
</protein>
<comment type="caution">
    <text evidence="1">The sequence shown here is derived from an EMBL/GenBank/DDBJ whole genome shotgun (WGS) entry which is preliminary data.</text>
</comment>
<evidence type="ECO:0000313" key="1">
    <source>
        <dbReference type="EMBL" id="GBP38825.1"/>
    </source>
</evidence>